<proteinExistence type="predicted"/>
<name>A0A8J7HJH0_9CYAN</name>
<dbReference type="RefSeq" id="WP_214442513.1">
    <property type="nucleotide sequence ID" value="NZ_JAECZB010000107.1"/>
</dbReference>
<sequence length="262" mass="29634">MANSIYNDFVDRYKYVKPFGKNLHIQSLVIWRLGIWALLETNLQAAQRQGKVNLFSNSSEQFISIKDFKETDLFLIQDNKSYPIIFLKQKPLLITAPENFNPGLQLSPPVPPKIPDNLKPPSTSTEPVKPFAVLENLQIDFRNDTDNFGQHNLFIEPTFHFKLHNGNKIFFKTGLDFFEQRDVESVTNIPLQIGWQGKVGQVTLQTAAGIDVFNRLPTAINFNAKVEAPIFPPKVSSSGRLISGLIVSANLEQSPYKFNAQT</sequence>
<keyword evidence="2" id="KW-1185">Reference proteome</keyword>
<dbReference type="Proteomes" id="UP000599391">
    <property type="component" value="Unassembled WGS sequence"/>
</dbReference>
<evidence type="ECO:0000313" key="2">
    <source>
        <dbReference type="Proteomes" id="UP000599391"/>
    </source>
</evidence>
<comment type="caution">
    <text evidence="1">The sequence shown here is derived from an EMBL/GenBank/DDBJ whole genome shotgun (WGS) entry which is preliminary data.</text>
</comment>
<gene>
    <name evidence="1" type="ORF">I8751_29135</name>
</gene>
<organism evidence="1 2">
    <name type="scientific">Atlanticothrix silvestris CENA357</name>
    <dbReference type="NCBI Taxonomy" id="1725252"/>
    <lineage>
        <taxon>Bacteria</taxon>
        <taxon>Bacillati</taxon>
        <taxon>Cyanobacteriota</taxon>
        <taxon>Cyanophyceae</taxon>
        <taxon>Nostocales</taxon>
        <taxon>Nodulariaceae</taxon>
        <taxon>Atlanticothrix</taxon>
        <taxon>Atlanticothrix silvestris</taxon>
    </lineage>
</organism>
<evidence type="ECO:0000313" key="1">
    <source>
        <dbReference type="EMBL" id="MBH8556319.1"/>
    </source>
</evidence>
<dbReference type="AlphaFoldDB" id="A0A8J7HJH0"/>
<reference evidence="1 2" key="1">
    <citation type="journal article" date="2021" name="Int. J. Syst. Evol. Microbiol.">
        <title>Amazonocrinis nigriterrae gen. nov., sp. nov., Atlanticothrix silvestris gen. nov., sp. nov. and Dendronalium phyllosphericum gen. nov., sp. nov., nostocacean cyanobacteria from Brazilian environments.</title>
        <authorList>
            <person name="Alvarenga D.O."/>
            <person name="Andreote A.P.D."/>
            <person name="Branco L.H.Z."/>
            <person name="Delbaje E."/>
            <person name="Cruz R.B."/>
            <person name="Varani A.M."/>
            <person name="Fiore M.F."/>
        </authorList>
    </citation>
    <scope>NUCLEOTIDE SEQUENCE [LARGE SCALE GENOMIC DNA]</scope>
    <source>
        <strain evidence="1 2">CENA357</strain>
    </source>
</reference>
<dbReference type="EMBL" id="JAECZB010000107">
    <property type="protein sequence ID" value="MBH8556319.1"/>
    <property type="molecule type" value="Genomic_DNA"/>
</dbReference>
<protein>
    <submittedName>
        <fullName evidence="1">Uncharacterized protein</fullName>
    </submittedName>
</protein>
<accession>A0A8J7HJH0</accession>